<evidence type="ECO:0000313" key="2">
    <source>
        <dbReference type="EMBL" id="CAF3331700.1"/>
    </source>
</evidence>
<evidence type="ECO:0000313" key="10">
    <source>
        <dbReference type="EMBL" id="CAF4820839.1"/>
    </source>
</evidence>
<dbReference type="EMBL" id="CAJNYV010003550">
    <property type="protein sequence ID" value="CAF3586709.1"/>
    <property type="molecule type" value="Genomic_DNA"/>
</dbReference>
<comment type="caution">
    <text evidence="1">The sequence shown here is derived from an EMBL/GenBank/DDBJ whole genome shotgun (WGS) entry which is preliminary data.</text>
</comment>
<dbReference type="Proteomes" id="UP000663869">
    <property type="component" value="Unassembled WGS sequence"/>
</dbReference>
<dbReference type="Proteomes" id="UP000663825">
    <property type="component" value="Unassembled WGS sequence"/>
</dbReference>
<evidence type="ECO:0000313" key="3">
    <source>
        <dbReference type="EMBL" id="CAF3500370.1"/>
    </source>
</evidence>
<accession>A0A817PQB2</accession>
<dbReference type="OrthoDB" id="10040355at2759"/>
<dbReference type="EMBL" id="CAJOBO010002171">
    <property type="protein sequence ID" value="CAF4435606.1"/>
    <property type="molecule type" value="Genomic_DNA"/>
</dbReference>
<protein>
    <submittedName>
        <fullName evidence="1">Uncharacterized protein</fullName>
    </submittedName>
</protein>
<dbReference type="EMBL" id="CAJNXB010001449">
    <property type="protein sequence ID" value="CAF3168986.1"/>
    <property type="molecule type" value="Genomic_DNA"/>
</dbReference>
<keyword evidence="12" id="KW-1185">Reference proteome</keyword>
<reference evidence="1" key="1">
    <citation type="submission" date="2021-02" db="EMBL/GenBank/DDBJ databases">
        <authorList>
            <person name="Nowell W R."/>
        </authorList>
    </citation>
    <scope>NUCLEOTIDE SEQUENCE</scope>
</reference>
<evidence type="ECO:0000313" key="11">
    <source>
        <dbReference type="Proteomes" id="UP000663825"/>
    </source>
</evidence>
<evidence type="ECO:0000313" key="4">
    <source>
        <dbReference type="EMBL" id="CAF3541756.1"/>
    </source>
</evidence>
<evidence type="ECO:0000313" key="7">
    <source>
        <dbReference type="EMBL" id="CAF4457024.1"/>
    </source>
</evidence>
<evidence type="ECO:0000313" key="12">
    <source>
        <dbReference type="Proteomes" id="UP000663873"/>
    </source>
</evidence>
<dbReference type="EMBL" id="CAJOBS010001131">
    <property type="protein sequence ID" value="CAF4692147.1"/>
    <property type="molecule type" value="Genomic_DNA"/>
</dbReference>
<dbReference type="EMBL" id="CAJOBQ010001194">
    <property type="protein sequence ID" value="CAF4464875.1"/>
    <property type="molecule type" value="Genomic_DNA"/>
</dbReference>
<dbReference type="Proteomes" id="UP000663851">
    <property type="component" value="Unassembled WGS sequence"/>
</dbReference>
<evidence type="ECO:0000313" key="9">
    <source>
        <dbReference type="EMBL" id="CAF4692147.1"/>
    </source>
</evidence>
<dbReference type="EMBL" id="CAJOBP010004985">
    <property type="protein sequence ID" value="CAF4457024.1"/>
    <property type="molecule type" value="Genomic_DNA"/>
</dbReference>
<dbReference type="Proteomes" id="UP000663872">
    <property type="component" value="Unassembled WGS sequence"/>
</dbReference>
<proteinExistence type="predicted"/>
<evidence type="ECO:0000313" key="8">
    <source>
        <dbReference type="EMBL" id="CAF4464875.1"/>
    </source>
</evidence>
<dbReference type="Proteomes" id="UP000663838">
    <property type="component" value="Unassembled WGS sequence"/>
</dbReference>
<gene>
    <name evidence="2" type="ORF">FME351_LOCUS2603</name>
    <name evidence="4" type="ORF">GRG538_LOCUS19797</name>
    <name evidence="6" type="ORF">HFQ381_LOCUS22706</name>
    <name evidence="5" type="ORF">KIK155_LOCUS20232</name>
    <name evidence="3" type="ORF">LUA448_LOCUS25256</name>
    <name evidence="10" type="ORF">QYT958_LOCUS25047</name>
    <name evidence="1" type="ORF">TIS948_LOCUS10703</name>
    <name evidence="9" type="ORF">TOA249_LOCUS16522</name>
    <name evidence="8" type="ORF">TSG867_LOCUS18132</name>
    <name evidence="7" type="ORF">UJA718_LOCUS23210</name>
</gene>
<dbReference type="EMBL" id="CAJNYU010000143">
    <property type="protein sequence ID" value="CAF3331700.1"/>
    <property type="molecule type" value="Genomic_DNA"/>
</dbReference>
<dbReference type="Proteomes" id="UP000663833">
    <property type="component" value="Unassembled WGS sequence"/>
</dbReference>
<dbReference type="Proteomes" id="UP000663848">
    <property type="component" value="Unassembled WGS sequence"/>
</dbReference>
<evidence type="ECO:0000313" key="1">
    <source>
        <dbReference type="EMBL" id="CAF3168986.1"/>
    </source>
</evidence>
<dbReference type="Proteomes" id="UP000663862">
    <property type="component" value="Unassembled WGS sequence"/>
</dbReference>
<dbReference type="AlphaFoldDB" id="A0A817PQB2"/>
<dbReference type="Proteomes" id="UP000663865">
    <property type="component" value="Unassembled WGS sequence"/>
</dbReference>
<organism evidence="1 11">
    <name type="scientific">Rotaria socialis</name>
    <dbReference type="NCBI Taxonomy" id="392032"/>
    <lineage>
        <taxon>Eukaryota</taxon>
        <taxon>Metazoa</taxon>
        <taxon>Spiralia</taxon>
        <taxon>Gnathifera</taxon>
        <taxon>Rotifera</taxon>
        <taxon>Eurotatoria</taxon>
        <taxon>Bdelloidea</taxon>
        <taxon>Philodinida</taxon>
        <taxon>Philodinidae</taxon>
        <taxon>Rotaria</taxon>
    </lineage>
</organism>
<evidence type="ECO:0000313" key="5">
    <source>
        <dbReference type="EMBL" id="CAF3586709.1"/>
    </source>
</evidence>
<dbReference type="Proteomes" id="UP000663873">
    <property type="component" value="Unassembled WGS sequence"/>
</dbReference>
<sequence length="76" mass="9143">MYHQKKNGPCLVYHRLVHKKSGLYKLRRKALSPSPRGQKFIVPSIYQETYCKERFLIYDKRKIAYEGRSKMYASEE</sequence>
<name>A0A817PQB2_9BILA</name>
<dbReference type="EMBL" id="CAJNYT010003232">
    <property type="protein sequence ID" value="CAF3541756.1"/>
    <property type="molecule type" value="Genomic_DNA"/>
</dbReference>
<dbReference type="EMBL" id="CAJNYD010003352">
    <property type="protein sequence ID" value="CAF3500370.1"/>
    <property type="molecule type" value="Genomic_DNA"/>
</dbReference>
<evidence type="ECO:0000313" key="6">
    <source>
        <dbReference type="EMBL" id="CAF4435606.1"/>
    </source>
</evidence>
<dbReference type="EMBL" id="CAJOBR010005534">
    <property type="protein sequence ID" value="CAF4820839.1"/>
    <property type="molecule type" value="Genomic_DNA"/>
</dbReference>